<keyword evidence="2 5" id="KW-0812">Transmembrane</keyword>
<reference evidence="7 8" key="1">
    <citation type="submission" date="2020-01" db="EMBL/GenBank/DDBJ databases">
        <title>Genetics and antimicrobial susceptibilities of Nocardia species isolated from the soil; a comparison with species isolated from humans.</title>
        <authorList>
            <person name="Carrasco G."/>
            <person name="Monzon S."/>
            <person name="Sansegundo M."/>
            <person name="Garcia E."/>
            <person name="Garrido N."/>
            <person name="Medina M.J."/>
            <person name="Villalon P."/>
            <person name="Ramirez-Arocha A.C."/>
            <person name="Jimenez P."/>
            <person name="Cuesta I."/>
            <person name="Valdezate S."/>
        </authorList>
    </citation>
    <scope>NUCLEOTIDE SEQUENCE [LARGE SCALE GENOMIC DNA]</scope>
    <source>
        <strain evidence="7 8">CNM20110639</strain>
    </source>
</reference>
<dbReference type="CDD" id="cd17321">
    <property type="entry name" value="MFS_MMR_MDR_like"/>
    <property type="match status" value="1"/>
</dbReference>
<dbReference type="GO" id="GO:0005886">
    <property type="term" value="C:plasma membrane"/>
    <property type="evidence" value="ECO:0007669"/>
    <property type="project" value="UniProtKB-SubCell"/>
</dbReference>
<dbReference type="Gene3D" id="1.20.1720.10">
    <property type="entry name" value="Multidrug resistance protein D"/>
    <property type="match status" value="1"/>
</dbReference>
<feature type="transmembrane region" description="Helical" evidence="5">
    <location>
        <begin position="142"/>
        <end position="164"/>
    </location>
</feature>
<protein>
    <submittedName>
        <fullName evidence="7">MFS transporter</fullName>
    </submittedName>
</protein>
<dbReference type="InterPro" id="IPR036259">
    <property type="entry name" value="MFS_trans_sf"/>
</dbReference>
<sequence length="510" mass="52399">MVSVARSTPRLSLGQRWLLVLSCLSIALVVASMAALYTALPEIAAVTGASQQQLTWIVDGYTLALAILVLPAGAIGDRYGRRAILIIGLVVFALGSALPVVLDTPHWLIAARAISGVGAALVMPSTLSLMTAGFPEGRRGSAVGLWAGVAGAGAVLGILGSGLLVEWWPWWSIFIGMTVAGLVLAVLAGTVPESVEGSRPRVDGWGAVFSAVAVGAVVVAAIEAPARGWLDPFVLAAFAIGLVAAVSFVLIDLRIEHPLLDMRLFADRGFSAGTATVAVQFLVTFGIFMLVVQFLQLVLGYRPIMSALALSPIMIPMVAVSVVAPRLAERVGLRWPIMIGLLLISASLFALARLDTGSDYLDLLWPLLLMSIGMGLSTAPATAAIIAGTPVEKHGVAAAVNDAAREVGAALGIAIAGSVLAAGYRDHIAPALPRIPEQARGPVEDSLAGALHVSDMAGPVGQPLADLARSAFMSGAQQSAIALAWATLVATVSVAIWAPGKSMGGSTTDC</sequence>
<evidence type="ECO:0000256" key="2">
    <source>
        <dbReference type="ARBA" id="ARBA00022692"/>
    </source>
</evidence>
<evidence type="ECO:0000256" key="5">
    <source>
        <dbReference type="SAM" id="Phobius"/>
    </source>
</evidence>
<dbReference type="AlphaFoldDB" id="A0A6P1DAR1"/>
<feature type="transmembrane region" description="Helical" evidence="5">
    <location>
        <begin position="108"/>
        <end position="130"/>
    </location>
</feature>
<feature type="transmembrane region" description="Helical" evidence="5">
    <location>
        <begin position="60"/>
        <end position="76"/>
    </location>
</feature>
<dbReference type="PANTHER" id="PTHR42718:SF42">
    <property type="entry name" value="EXPORT PROTEIN"/>
    <property type="match status" value="1"/>
</dbReference>
<feature type="transmembrane region" description="Helical" evidence="5">
    <location>
        <begin position="479"/>
        <end position="498"/>
    </location>
</feature>
<keyword evidence="3 5" id="KW-1133">Transmembrane helix</keyword>
<feature type="transmembrane region" description="Helical" evidence="5">
    <location>
        <begin position="17"/>
        <end position="40"/>
    </location>
</feature>
<feature type="transmembrane region" description="Helical" evidence="5">
    <location>
        <begin position="335"/>
        <end position="352"/>
    </location>
</feature>
<dbReference type="RefSeq" id="WP_163821549.1">
    <property type="nucleotide sequence ID" value="NZ_JAAGUY010000001.1"/>
</dbReference>
<dbReference type="Gene3D" id="1.20.1250.20">
    <property type="entry name" value="MFS general substrate transporter like domains"/>
    <property type="match status" value="1"/>
</dbReference>
<feature type="transmembrane region" description="Helical" evidence="5">
    <location>
        <begin position="234"/>
        <end position="253"/>
    </location>
</feature>
<feature type="domain" description="Major facilitator superfamily (MFS) profile" evidence="6">
    <location>
        <begin position="18"/>
        <end position="502"/>
    </location>
</feature>
<evidence type="ECO:0000256" key="4">
    <source>
        <dbReference type="ARBA" id="ARBA00023136"/>
    </source>
</evidence>
<feature type="transmembrane region" description="Helical" evidence="5">
    <location>
        <begin position="202"/>
        <end position="222"/>
    </location>
</feature>
<evidence type="ECO:0000313" key="8">
    <source>
        <dbReference type="Proteomes" id="UP000468928"/>
    </source>
</evidence>
<name>A0A6P1DAR1_9NOCA</name>
<dbReference type="GO" id="GO:0022857">
    <property type="term" value="F:transmembrane transporter activity"/>
    <property type="evidence" value="ECO:0007669"/>
    <property type="project" value="InterPro"/>
</dbReference>
<dbReference type="Pfam" id="PF07690">
    <property type="entry name" value="MFS_1"/>
    <property type="match status" value="1"/>
</dbReference>
<gene>
    <name evidence="7" type="ORF">GV789_15250</name>
</gene>
<dbReference type="PANTHER" id="PTHR42718">
    <property type="entry name" value="MAJOR FACILITATOR SUPERFAMILY MULTIDRUG TRANSPORTER MFSC"/>
    <property type="match status" value="1"/>
</dbReference>
<dbReference type="EMBL" id="JAAGUZ010000037">
    <property type="protein sequence ID" value="NEW45793.1"/>
    <property type="molecule type" value="Genomic_DNA"/>
</dbReference>
<comment type="caution">
    <text evidence="7">The sequence shown here is derived from an EMBL/GenBank/DDBJ whole genome shotgun (WGS) entry which is preliminary data.</text>
</comment>
<evidence type="ECO:0000313" key="7">
    <source>
        <dbReference type="EMBL" id="NEW45793.1"/>
    </source>
</evidence>
<feature type="transmembrane region" description="Helical" evidence="5">
    <location>
        <begin position="364"/>
        <end position="387"/>
    </location>
</feature>
<feature type="transmembrane region" description="Helical" evidence="5">
    <location>
        <begin position="170"/>
        <end position="190"/>
    </location>
</feature>
<evidence type="ECO:0000259" key="6">
    <source>
        <dbReference type="PROSITE" id="PS50850"/>
    </source>
</evidence>
<keyword evidence="4 5" id="KW-0472">Membrane</keyword>
<proteinExistence type="predicted"/>
<evidence type="ECO:0000256" key="1">
    <source>
        <dbReference type="ARBA" id="ARBA00004651"/>
    </source>
</evidence>
<dbReference type="InterPro" id="IPR011701">
    <property type="entry name" value="MFS"/>
</dbReference>
<dbReference type="InterPro" id="IPR020846">
    <property type="entry name" value="MFS_dom"/>
</dbReference>
<comment type="subcellular location">
    <subcellularLocation>
        <location evidence="1">Cell membrane</location>
        <topology evidence="1">Multi-pass membrane protein</topology>
    </subcellularLocation>
</comment>
<evidence type="ECO:0000256" key="3">
    <source>
        <dbReference type="ARBA" id="ARBA00022989"/>
    </source>
</evidence>
<feature type="transmembrane region" description="Helical" evidence="5">
    <location>
        <begin position="274"/>
        <end position="298"/>
    </location>
</feature>
<feature type="transmembrane region" description="Helical" evidence="5">
    <location>
        <begin position="83"/>
        <end position="102"/>
    </location>
</feature>
<dbReference type="Proteomes" id="UP000468928">
    <property type="component" value="Unassembled WGS sequence"/>
</dbReference>
<accession>A0A6P1DAR1</accession>
<feature type="transmembrane region" description="Helical" evidence="5">
    <location>
        <begin position="304"/>
        <end position="323"/>
    </location>
</feature>
<dbReference type="SUPFAM" id="SSF103473">
    <property type="entry name" value="MFS general substrate transporter"/>
    <property type="match status" value="2"/>
</dbReference>
<dbReference type="PROSITE" id="PS50850">
    <property type="entry name" value="MFS"/>
    <property type="match status" value="1"/>
</dbReference>
<organism evidence="7 8">
    <name type="scientific">Nocardia cyriacigeorgica</name>
    <dbReference type="NCBI Taxonomy" id="135487"/>
    <lineage>
        <taxon>Bacteria</taxon>
        <taxon>Bacillati</taxon>
        <taxon>Actinomycetota</taxon>
        <taxon>Actinomycetes</taxon>
        <taxon>Mycobacteriales</taxon>
        <taxon>Nocardiaceae</taxon>
        <taxon>Nocardia</taxon>
    </lineage>
</organism>